<dbReference type="GeneID" id="9668330"/>
<evidence type="ECO:0000313" key="3">
    <source>
        <dbReference type="Proteomes" id="UP000005206"/>
    </source>
</evidence>
<dbReference type="OMA" id="HPGWIDL"/>
<dbReference type="Proteomes" id="UP000005206">
    <property type="component" value="Chromosome 5"/>
</dbReference>
<feature type="compositionally biased region" description="Basic residues" evidence="1">
    <location>
        <begin position="32"/>
        <end position="48"/>
    </location>
</feature>
<dbReference type="VEuPathDB" id="FungiDB:NECHADRAFT_80831"/>
<dbReference type="PANTHER" id="PTHR38116">
    <property type="entry name" value="CHROMOSOME 7, WHOLE GENOME SHOTGUN SEQUENCE"/>
    <property type="match status" value="1"/>
</dbReference>
<dbReference type="RefSeq" id="XP_003051407.1">
    <property type="nucleotide sequence ID" value="XM_003051361.1"/>
</dbReference>
<dbReference type="Pfam" id="PF11905">
    <property type="entry name" value="DUF3425"/>
    <property type="match status" value="1"/>
</dbReference>
<evidence type="ECO:0008006" key="4">
    <source>
        <dbReference type="Google" id="ProtNLM"/>
    </source>
</evidence>
<dbReference type="OrthoDB" id="2245989at2759"/>
<dbReference type="KEGG" id="nhe:NECHADRAFT_80831"/>
<dbReference type="InParanoid" id="C7YSS1"/>
<dbReference type="AlphaFoldDB" id="C7YSS1"/>
<dbReference type="STRING" id="660122.C7YSS1"/>
<accession>C7YSS1</accession>
<name>C7YSS1_FUSV7</name>
<dbReference type="InterPro" id="IPR021833">
    <property type="entry name" value="DUF3425"/>
</dbReference>
<keyword evidence="3" id="KW-1185">Reference proteome</keyword>
<evidence type="ECO:0000256" key="1">
    <source>
        <dbReference type="SAM" id="MobiDB-lite"/>
    </source>
</evidence>
<evidence type="ECO:0000313" key="2">
    <source>
        <dbReference type="EMBL" id="EEU45694.1"/>
    </source>
</evidence>
<dbReference type="EMBL" id="GG698899">
    <property type="protein sequence ID" value="EEU45694.1"/>
    <property type="molecule type" value="Genomic_DNA"/>
</dbReference>
<gene>
    <name evidence="2" type="ORF">NECHADRAFT_80831</name>
</gene>
<dbReference type="HOGENOM" id="CLU_033726_0_0_1"/>
<sequence>MASFQTFRLVPLREEVLGEKDEWAGLTDAKERRKRQNRINKRAARRRQRLTDAREHEARFEPPANSNTSVPCQLGEDAIAASSATGVYFPMTPDSRLLHVISFNVSRAILTNYFIISTIPLETTRFCSICRVFTLPAPETGFEITLPVSLMPTLLQEQVPHPGWVDLFPSPKLRDNLILALQEYDIDEDAFMLDLVGEAFESLCLTSDEVEEQSALVNLKGSEAESQPAPVATTTGEGDTITAINLENSWIGESGLISWSDPWDTAGWEVTESFAKKWGFLLIGCEDVVNAANKWRETRGENPLSVTI</sequence>
<feature type="compositionally biased region" description="Basic and acidic residues" evidence="1">
    <location>
        <begin position="49"/>
        <end position="60"/>
    </location>
</feature>
<reference evidence="2 3" key="1">
    <citation type="journal article" date="2009" name="PLoS Genet.">
        <title>The genome of Nectria haematococca: contribution of supernumerary chromosomes to gene expansion.</title>
        <authorList>
            <person name="Coleman J.J."/>
            <person name="Rounsley S.D."/>
            <person name="Rodriguez-Carres M."/>
            <person name="Kuo A."/>
            <person name="Wasmann C.C."/>
            <person name="Grimwood J."/>
            <person name="Schmutz J."/>
            <person name="Taga M."/>
            <person name="White G.J."/>
            <person name="Zhou S."/>
            <person name="Schwartz D.C."/>
            <person name="Freitag M."/>
            <person name="Ma L.J."/>
            <person name="Danchin E.G."/>
            <person name="Henrissat B."/>
            <person name="Coutinho P.M."/>
            <person name="Nelson D.R."/>
            <person name="Straney D."/>
            <person name="Napoli C.A."/>
            <person name="Barker B.M."/>
            <person name="Gribskov M."/>
            <person name="Rep M."/>
            <person name="Kroken S."/>
            <person name="Molnar I."/>
            <person name="Rensing C."/>
            <person name="Kennell J.C."/>
            <person name="Zamora J."/>
            <person name="Farman M.L."/>
            <person name="Selker E.U."/>
            <person name="Salamov A."/>
            <person name="Shapiro H."/>
            <person name="Pangilinan J."/>
            <person name="Lindquist E."/>
            <person name="Lamers C."/>
            <person name="Grigoriev I.V."/>
            <person name="Geiser D.M."/>
            <person name="Covert S.F."/>
            <person name="Temporini E."/>
            <person name="Vanetten H.D."/>
        </authorList>
    </citation>
    <scope>NUCLEOTIDE SEQUENCE [LARGE SCALE GENOMIC DNA]</scope>
    <source>
        <strain evidence="3">ATCC MYA-4622 / CBS 123669 / FGSC 9596 / NRRL 45880 / 77-13-4</strain>
    </source>
</reference>
<organism evidence="2 3">
    <name type="scientific">Fusarium vanettenii (strain ATCC MYA-4622 / CBS 123669 / FGSC 9596 / NRRL 45880 / 77-13-4)</name>
    <name type="common">Fusarium solani subsp. pisi</name>
    <dbReference type="NCBI Taxonomy" id="660122"/>
    <lineage>
        <taxon>Eukaryota</taxon>
        <taxon>Fungi</taxon>
        <taxon>Dikarya</taxon>
        <taxon>Ascomycota</taxon>
        <taxon>Pezizomycotina</taxon>
        <taxon>Sordariomycetes</taxon>
        <taxon>Hypocreomycetidae</taxon>
        <taxon>Hypocreales</taxon>
        <taxon>Nectriaceae</taxon>
        <taxon>Fusarium</taxon>
        <taxon>Fusarium solani species complex</taxon>
        <taxon>Fusarium vanettenii</taxon>
    </lineage>
</organism>
<proteinExistence type="predicted"/>
<feature type="region of interest" description="Disordered" evidence="1">
    <location>
        <begin position="28"/>
        <end position="68"/>
    </location>
</feature>
<dbReference type="eggNOG" id="ENOG502SMKX">
    <property type="taxonomic scope" value="Eukaryota"/>
</dbReference>
<protein>
    <recommendedName>
        <fullName evidence="4">BZIP domain-containing protein</fullName>
    </recommendedName>
</protein>
<dbReference type="PANTHER" id="PTHR38116:SF1">
    <property type="entry name" value="BZIP DOMAIN-CONTAINING PROTEIN"/>
    <property type="match status" value="1"/>
</dbReference>